<gene>
    <name evidence="6" type="ORF">PV09_06306</name>
</gene>
<dbReference type="STRING" id="253628.A0A0D1XJP1"/>
<dbReference type="InterPro" id="IPR019442">
    <property type="entry name" value="THADA/TRM732_DUF2428"/>
</dbReference>
<feature type="domain" description="tRNA (32-2'-O)-methyltransferase regulator THADA-like C-terminal TPR repeats region" evidence="5">
    <location>
        <begin position="904"/>
        <end position="1051"/>
    </location>
</feature>
<dbReference type="InParanoid" id="A0A0D1XJP1"/>
<dbReference type="InterPro" id="IPR051954">
    <property type="entry name" value="tRNA_methyltransferase_THADA"/>
</dbReference>
<accession>A0A0D1XJP1</accession>
<dbReference type="Proteomes" id="UP000053259">
    <property type="component" value="Unassembled WGS sequence"/>
</dbReference>
<dbReference type="InterPro" id="IPR016024">
    <property type="entry name" value="ARM-type_fold"/>
</dbReference>
<dbReference type="Pfam" id="PF25151">
    <property type="entry name" value="TPR_Trm732_C"/>
    <property type="match status" value="1"/>
</dbReference>
<dbReference type="SUPFAM" id="SSF48371">
    <property type="entry name" value="ARM repeat"/>
    <property type="match status" value="1"/>
</dbReference>
<dbReference type="GeneID" id="27314279"/>
<dbReference type="FunCoup" id="A0A0D1XJP1">
    <property type="interactions" value="25"/>
</dbReference>
<dbReference type="Pfam" id="PF26523">
    <property type="entry name" value="Trm732_C"/>
    <property type="match status" value="1"/>
</dbReference>
<reference evidence="6 7" key="1">
    <citation type="submission" date="2015-01" db="EMBL/GenBank/DDBJ databases">
        <title>The Genome Sequence of Ochroconis gallopava CBS43764.</title>
        <authorList>
            <consortium name="The Broad Institute Genomics Platform"/>
            <person name="Cuomo C."/>
            <person name="de Hoog S."/>
            <person name="Gorbushina A."/>
            <person name="Stielow B."/>
            <person name="Teixiera M."/>
            <person name="Abouelleil A."/>
            <person name="Chapman S.B."/>
            <person name="Priest M."/>
            <person name="Young S.K."/>
            <person name="Wortman J."/>
            <person name="Nusbaum C."/>
            <person name="Birren B."/>
        </authorList>
    </citation>
    <scope>NUCLEOTIDE SEQUENCE [LARGE SCALE GENOMIC DNA]</scope>
    <source>
        <strain evidence="6 7">CBS 43764</strain>
    </source>
</reference>
<dbReference type="InterPro" id="IPR056843">
    <property type="entry name" value="THADA-like_TPR"/>
</dbReference>
<proteinExistence type="inferred from homology"/>
<dbReference type="InterPro" id="IPR056842">
    <property type="entry name" value="THADA-like_TPR_C"/>
</dbReference>
<sequence length="1605" mass="179801">MTIWVDDIPYAESRLRDLSRALPRVIGTTEEEVLTKNFNLIIDRLIDTALDLSISSGHRSAAINTICSVVGCSKLLPESPSVSQNAWFRCLSILLDRSDRTKSRPLRQLLICLTDALNDFPNDEKDLIVDLTTDDVLQILLQQSDHVKAKPALHILTNLLSKDILGIKNLIEHCRKVRNSSCPDVAPSPSDIVELQWVLQIIFGWVRSGDTSIAAGQAGRTLVKSILKCRDIEIPASNPLWVLPLIRVLKENVDDLHNFRSHLLPELFKSQISHYRHFLTALGLDRVLGPRNELGVSDIDATDARILFTCLEVGKEAGIVIDSAVHEVQIHNDMVHIPETALAKILEHDSCNLRLSGLALVISSATVTRPFTGSTLRCLERNFSHLFMETDLYVRGEVLVYVQRLVDRIKAATAALTRIVSKRKSECDDRVLAATGQVHDDNPEIALMVHRQFLRSFIILAKAQLHPAAAYQRHISGLRTLIILAKSGLDGRLPQDRLSKQAQSKEATKWAFHETIFDSLLSRLLQDLLMDPFEDVRSFASSLLAMQACIPQLAFGAMQSRLLRRAEQLMLSTGRADHADGVSRANALIFEAATHADCTSDELVGSKEAHMAGLLERLEERITLAQNDLKLAVGKFPLHGVLASIRLVLDNSKLYDKLNTSVHTVWQSYHGRLVKALGEVWNSVKDVLCNDAPEGYVPEDMEEDISIGTKDILSYCWRALKEASSLLRALVSRASVGDREDCLLTPVQFETLSRLAFTELVELRHRGAFSAVSQSFAACCSRANTLKRYDLLEKLFVDTLNAIQAKGSATTRRSAGLPSLVVGIFGACPTSDLFRQGMNDLIAEAKLAPKGKVLHGDSLPQVHALNSIRAIFINTVLGQYTEPYIATALDLAGRCLTSDIWAIRNCGLMLFRALIDRLLGSADSQNWSEDTIATAKPRSSYNEFPRLLEMTLDLLKPASTSLESTRSSLESVFPALKLMQRMPPPTSTRGRVRELVLRLCQSPHWHVRDMAARTYAVLLPITERCMIATTLIPELETPQNVAHGQLLCISYAVKLEIQSSQPDYDAMRGLEQMLNREMSYLMKEDRSPFCRTVYLDILNMIGLHRLKNQIDIGLSDHHTISMNEIEQVFAEAPTIRRSLALHVLLRYIFSSQELGEGDLNPSHQATVSLSNYLDLLEVIDARVTLQVLESVIDMAQNIPNSSLEVVAKHLCCAASKGELQDPHVLGTSRMLLVRLYETLGRTENFFYDSLRSEDMKWTICNATSMPPSLLENTVLLWGPLLNKACMVNANDAELLEDLDTLAMALRPLIDEHQSIDLRLAVVRCLASIQNLWKPDLSIEHKSYMERIRLKFILLIYDLLNDDDEGIRSIATTICSAILSEGKLSGQTTNAVPLLASRKLIAHIRMKYSHMPEVFDQAVLRMKGFRTQSCANVFADVIAENTALFAVEKQNLFLDPIREANHWSQLLKCIPEIKHVPQVHVRSFFEWTKEGLDLLQAYIEHNMDGVLGWTSKPNMFVFGMQVWCAVDVVLVWKRRFQLELDVVTKLTDRLAHVLTLSKKQEVHPLWLEKLEKMLSREVESRIQNGAAFANLRSAMAALPPMQTMAD</sequence>
<organism evidence="6 7">
    <name type="scientific">Verruconis gallopava</name>
    <dbReference type="NCBI Taxonomy" id="253628"/>
    <lineage>
        <taxon>Eukaryota</taxon>
        <taxon>Fungi</taxon>
        <taxon>Dikarya</taxon>
        <taxon>Ascomycota</taxon>
        <taxon>Pezizomycotina</taxon>
        <taxon>Dothideomycetes</taxon>
        <taxon>Pleosporomycetidae</taxon>
        <taxon>Venturiales</taxon>
        <taxon>Sympoventuriaceae</taxon>
        <taxon>Verruconis</taxon>
    </lineage>
</organism>
<evidence type="ECO:0000259" key="3">
    <source>
        <dbReference type="Pfam" id="PF10350"/>
    </source>
</evidence>
<feature type="domain" description="tRNA (32-2'-O)-methyltransferase regulator THADA-like TPR repeats region" evidence="4">
    <location>
        <begin position="240"/>
        <end position="537"/>
    </location>
</feature>
<keyword evidence="2" id="KW-0819">tRNA processing</keyword>
<evidence type="ECO:0000256" key="2">
    <source>
        <dbReference type="ARBA" id="ARBA00022694"/>
    </source>
</evidence>
<dbReference type="Pfam" id="PF10350">
    <property type="entry name" value="DUF2428"/>
    <property type="match status" value="1"/>
</dbReference>
<comment type="similarity">
    <text evidence="1">Belongs to the THADA family.</text>
</comment>
<feature type="domain" description="DUF2428" evidence="3">
    <location>
        <begin position="669"/>
        <end position="902"/>
    </location>
</feature>
<dbReference type="VEuPathDB" id="FungiDB:PV09_06306"/>
<dbReference type="GO" id="GO:0005829">
    <property type="term" value="C:cytosol"/>
    <property type="evidence" value="ECO:0007669"/>
    <property type="project" value="TreeGrafter"/>
</dbReference>
<evidence type="ECO:0000313" key="6">
    <source>
        <dbReference type="EMBL" id="KIW02506.1"/>
    </source>
</evidence>
<dbReference type="EMBL" id="KN847549">
    <property type="protein sequence ID" value="KIW02506.1"/>
    <property type="molecule type" value="Genomic_DNA"/>
</dbReference>
<evidence type="ECO:0000313" key="7">
    <source>
        <dbReference type="Proteomes" id="UP000053259"/>
    </source>
</evidence>
<evidence type="ECO:0000256" key="1">
    <source>
        <dbReference type="ARBA" id="ARBA00010409"/>
    </source>
</evidence>
<dbReference type="PANTHER" id="PTHR14387:SF0">
    <property type="entry name" value="DUF2428 DOMAIN-CONTAINING PROTEIN"/>
    <property type="match status" value="1"/>
</dbReference>
<dbReference type="HOGENOM" id="CLU_001011_1_1_1"/>
<name>A0A0D1XJP1_9PEZI</name>
<evidence type="ECO:0000259" key="4">
    <source>
        <dbReference type="Pfam" id="PF25150"/>
    </source>
</evidence>
<dbReference type="OrthoDB" id="73997at2759"/>
<dbReference type="PANTHER" id="PTHR14387">
    <property type="entry name" value="THADA/DEATH RECEPTOR INTERACTING PROTEIN"/>
    <property type="match status" value="1"/>
</dbReference>
<keyword evidence="7" id="KW-1185">Reference proteome</keyword>
<dbReference type="RefSeq" id="XP_016212375.1">
    <property type="nucleotide sequence ID" value="XM_016359927.1"/>
</dbReference>
<protein>
    <submittedName>
        <fullName evidence="6">Uncharacterized protein</fullName>
    </submittedName>
</protein>
<dbReference type="Pfam" id="PF25150">
    <property type="entry name" value="TPR_Trm732"/>
    <property type="match status" value="1"/>
</dbReference>
<evidence type="ECO:0000259" key="5">
    <source>
        <dbReference type="Pfam" id="PF25151"/>
    </source>
</evidence>
<dbReference type="GO" id="GO:0030488">
    <property type="term" value="P:tRNA methylation"/>
    <property type="evidence" value="ECO:0007669"/>
    <property type="project" value="TreeGrafter"/>
</dbReference>